<dbReference type="EMBL" id="ABKJEP030000001">
    <property type="protein sequence ID" value="EMO9454840.1"/>
    <property type="molecule type" value="Genomic_DNA"/>
</dbReference>
<dbReference type="PANTHER" id="PTHR34979">
    <property type="entry name" value="INNER MEMBRANE PROTEIN YGAZ"/>
    <property type="match status" value="1"/>
</dbReference>
<comment type="similarity">
    <text evidence="2">Belongs to the AzlC family.</text>
</comment>
<protein>
    <submittedName>
        <fullName evidence="9">AzlC family ABC transporter permease</fullName>
    </submittedName>
</protein>
<dbReference type="PANTHER" id="PTHR34979:SF1">
    <property type="entry name" value="INNER MEMBRANE PROTEIN YGAZ"/>
    <property type="match status" value="1"/>
</dbReference>
<evidence type="ECO:0000256" key="2">
    <source>
        <dbReference type="ARBA" id="ARBA00010735"/>
    </source>
</evidence>
<organism evidence="9">
    <name type="scientific">Morganella morganii</name>
    <name type="common">Proteus morganii</name>
    <dbReference type="NCBI Taxonomy" id="582"/>
    <lineage>
        <taxon>Bacteria</taxon>
        <taxon>Pseudomonadati</taxon>
        <taxon>Pseudomonadota</taxon>
        <taxon>Gammaproteobacteria</taxon>
        <taxon>Enterobacterales</taxon>
        <taxon>Morganellaceae</taxon>
        <taxon>Morganella</taxon>
    </lineage>
</organism>
<feature type="transmembrane region" description="Helical" evidence="8">
    <location>
        <begin position="210"/>
        <end position="230"/>
    </location>
</feature>
<gene>
    <name evidence="9" type="ORF">PN925_000152</name>
</gene>
<dbReference type="GO" id="GO:1903785">
    <property type="term" value="P:L-valine transmembrane transport"/>
    <property type="evidence" value="ECO:0007669"/>
    <property type="project" value="TreeGrafter"/>
</dbReference>
<keyword evidence="5 8" id="KW-0812">Transmembrane</keyword>
<sequence length="238" mass="25037">MITMTTTTDLPASPLKDFFTGALHMTPLNLAVVPWAILAGSMAVDSGLTFAQSIAMSAMVFAGAAQLVTLGLLNSGAGVITILVSVFFITSQHLLYGLTLRPHVRPFSPLQRAGIGFLLTDELFAVSVAGRQRLSFAYLFGAGLSFYLVWVLVSILGIVLAHSISDLSQLRLDFSVVATLLAIVVPLIKSKSALAGALFSFVVTIMLTRAGIQGSAVIAGVSAMLLAVLLGRKWGDVK</sequence>
<dbReference type="GO" id="GO:0005886">
    <property type="term" value="C:plasma membrane"/>
    <property type="evidence" value="ECO:0007669"/>
    <property type="project" value="UniProtKB-SubCell"/>
</dbReference>
<evidence type="ECO:0000256" key="4">
    <source>
        <dbReference type="ARBA" id="ARBA00022475"/>
    </source>
</evidence>
<comment type="caution">
    <text evidence="9">The sequence shown here is derived from an EMBL/GenBank/DDBJ whole genome shotgun (WGS) entry which is preliminary data.</text>
</comment>
<dbReference type="InterPro" id="IPR011606">
    <property type="entry name" value="Brnchd-chn_aa_trnsp_permease"/>
</dbReference>
<accession>A0AAI9MRG9</accession>
<evidence type="ECO:0000256" key="3">
    <source>
        <dbReference type="ARBA" id="ARBA00022448"/>
    </source>
</evidence>
<dbReference type="AlphaFoldDB" id="A0AAI9MRG9"/>
<evidence type="ECO:0000256" key="1">
    <source>
        <dbReference type="ARBA" id="ARBA00004651"/>
    </source>
</evidence>
<evidence type="ECO:0000256" key="5">
    <source>
        <dbReference type="ARBA" id="ARBA00022692"/>
    </source>
</evidence>
<comment type="subcellular location">
    <subcellularLocation>
        <location evidence="1">Cell membrane</location>
        <topology evidence="1">Multi-pass membrane protein</topology>
    </subcellularLocation>
</comment>
<evidence type="ECO:0000256" key="7">
    <source>
        <dbReference type="ARBA" id="ARBA00023136"/>
    </source>
</evidence>
<keyword evidence="4" id="KW-1003">Cell membrane</keyword>
<name>A0AAI9MRG9_MORMO</name>
<evidence type="ECO:0000256" key="6">
    <source>
        <dbReference type="ARBA" id="ARBA00022989"/>
    </source>
</evidence>
<proteinExistence type="inferred from homology"/>
<dbReference type="Pfam" id="PF03591">
    <property type="entry name" value="AzlC"/>
    <property type="match status" value="1"/>
</dbReference>
<evidence type="ECO:0000313" key="9">
    <source>
        <dbReference type="EMBL" id="EMO9454840.1"/>
    </source>
</evidence>
<feature type="transmembrane region" description="Helical" evidence="8">
    <location>
        <begin position="136"/>
        <end position="160"/>
    </location>
</feature>
<keyword evidence="6 8" id="KW-1133">Transmembrane helix</keyword>
<evidence type="ECO:0000256" key="8">
    <source>
        <dbReference type="SAM" id="Phobius"/>
    </source>
</evidence>
<reference evidence="9" key="1">
    <citation type="submission" date="2024-02" db="EMBL/GenBank/DDBJ databases">
        <authorList>
            <consortium name="Clinical and Environmental Microbiology Branch: Whole genome sequencing antimicrobial resistance pathogens in the healthcare setting"/>
        </authorList>
    </citation>
    <scope>NUCLEOTIDE SEQUENCE</scope>
    <source>
        <strain evidence="9">2023KU-00017</strain>
    </source>
</reference>
<keyword evidence="3" id="KW-0813">Transport</keyword>
<keyword evidence="7 8" id="KW-0472">Membrane</keyword>